<evidence type="ECO:0000256" key="4">
    <source>
        <dbReference type="ARBA" id="ARBA00022989"/>
    </source>
</evidence>
<dbReference type="PANTHER" id="PTHR23505:SF79">
    <property type="entry name" value="PROTEIN SPINSTER"/>
    <property type="match status" value="1"/>
</dbReference>
<keyword evidence="4 6" id="KW-1133">Transmembrane helix</keyword>
<dbReference type="Gene3D" id="1.20.1250.20">
    <property type="entry name" value="MFS general substrate transporter like domains"/>
    <property type="match status" value="2"/>
</dbReference>
<dbReference type="InterPro" id="IPR036259">
    <property type="entry name" value="MFS_trans_sf"/>
</dbReference>
<sequence>MSETTIPSSAPPAGGSVGRNAWVALGVLWFIYVLNFLDRQLLSILAKPIQDALNITDGQLGLLGGLYFAFFYCFIAIPVGWLADRTNRVWVVSIACGIWSAATVAFGLSKNFGQLAASRMSVAFGEAGGVPPSYAIITDYFPPGRRGMALGIYNLGPPVGAALGIAFGASIAAAFSWRDAFIAIGAIGIVVALITPFLVKEPRRGGLDQSAVAPTDAPLAPAPATPAKAPFWGTAKSFFANPVLVLASLGSGVTQIVTYGLGNFAVLFLMREKGMQLNDVALWYALVVAIGMGGGIFASGYLIDRHTKRSKTAYALLPAISLSIALPFYIAFVWAPTWPLALVLMLGPNFLNYFYLSSSVALVQEEVRPNQRVMSGALLLLVMNFIGMGVGPTYVGAASDWFRTTHPENSLQIALYTLIPVYLVAIALFLWLSRVIARRLKTEAAR</sequence>
<dbReference type="CDD" id="cd17328">
    <property type="entry name" value="MFS_spinster_like"/>
    <property type="match status" value="1"/>
</dbReference>
<keyword evidence="5 6" id="KW-0472">Membrane</keyword>
<comment type="subcellular location">
    <subcellularLocation>
        <location evidence="1">Membrane</location>
        <topology evidence="1">Multi-pass membrane protein</topology>
    </subcellularLocation>
</comment>
<evidence type="ECO:0000256" key="2">
    <source>
        <dbReference type="ARBA" id="ARBA00022448"/>
    </source>
</evidence>
<keyword evidence="2" id="KW-0813">Transport</keyword>
<feature type="transmembrane region" description="Helical" evidence="6">
    <location>
        <begin position="58"/>
        <end position="83"/>
    </location>
</feature>
<feature type="transmembrane region" description="Helical" evidence="6">
    <location>
        <begin position="315"/>
        <end position="335"/>
    </location>
</feature>
<feature type="transmembrane region" description="Helical" evidence="6">
    <location>
        <begin position="413"/>
        <end position="432"/>
    </location>
</feature>
<dbReference type="InterPro" id="IPR044770">
    <property type="entry name" value="MFS_spinster-like"/>
</dbReference>
<proteinExistence type="predicted"/>
<dbReference type="PANTHER" id="PTHR23505">
    <property type="entry name" value="SPINSTER"/>
    <property type="match status" value="1"/>
</dbReference>
<feature type="transmembrane region" description="Helical" evidence="6">
    <location>
        <begin position="238"/>
        <end position="261"/>
    </location>
</feature>
<evidence type="ECO:0000256" key="1">
    <source>
        <dbReference type="ARBA" id="ARBA00004141"/>
    </source>
</evidence>
<feature type="transmembrane region" description="Helical" evidence="6">
    <location>
        <begin position="155"/>
        <end position="175"/>
    </location>
</feature>
<dbReference type="SUPFAM" id="SSF103473">
    <property type="entry name" value="MFS general substrate transporter"/>
    <property type="match status" value="1"/>
</dbReference>
<dbReference type="Pfam" id="PF07690">
    <property type="entry name" value="MFS_1"/>
    <property type="match status" value="1"/>
</dbReference>
<accession>A0ABW0FV83</accession>
<protein>
    <submittedName>
        <fullName evidence="8">Spinster family MFS transporter</fullName>
    </submittedName>
</protein>
<evidence type="ECO:0000313" key="9">
    <source>
        <dbReference type="Proteomes" id="UP001596152"/>
    </source>
</evidence>
<feature type="transmembrane region" description="Helical" evidence="6">
    <location>
        <begin position="281"/>
        <end position="303"/>
    </location>
</feature>
<feature type="transmembrane region" description="Helical" evidence="6">
    <location>
        <begin position="375"/>
        <end position="393"/>
    </location>
</feature>
<feature type="transmembrane region" description="Helical" evidence="6">
    <location>
        <begin position="181"/>
        <end position="199"/>
    </location>
</feature>
<evidence type="ECO:0000313" key="8">
    <source>
        <dbReference type="EMBL" id="MFC5345612.1"/>
    </source>
</evidence>
<evidence type="ECO:0000256" key="5">
    <source>
        <dbReference type="ARBA" id="ARBA00023136"/>
    </source>
</evidence>
<feature type="domain" description="Major facilitator superfamily (MFS) profile" evidence="7">
    <location>
        <begin position="24"/>
        <end position="437"/>
    </location>
</feature>
<gene>
    <name evidence="8" type="ORF">ACFPIE_16975</name>
</gene>
<dbReference type="RefSeq" id="WP_374036624.1">
    <property type="nucleotide sequence ID" value="NZ_CP169082.1"/>
</dbReference>
<feature type="transmembrane region" description="Helical" evidence="6">
    <location>
        <begin position="89"/>
        <end position="109"/>
    </location>
</feature>
<comment type="caution">
    <text evidence="8">The sequence shown here is derived from an EMBL/GenBank/DDBJ whole genome shotgun (WGS) entry which is preliminary data.</text>
</comment>
<dbReference type="InterPro" id="IPR011701">
    <property type="entry name" value="MFS"/>
</dbReference>
<feature type="transmembrane region" description="Helical" evidence="6">
    <location>
        <begin position="20"/>
        <end position="37"/>
    </location>
</feature>
<evidence type="ECO:0000256" key="3">
    <source>
        <dbReference type="ARBA" id="ARBA00022692"/>
    </source>
</evidence>
<dbReference type="EMBL" id="JBHSLF010000051">
    <property type="protein sequence ID" value="MFC5345612.1"/>
    <property type="molecule type" value="Genomic_DNA"/>
</dbReference>
<keyword evidence="9" id="KW-1185">Reference proteome</keyword>
<keyword evidence="3 6" id="KW-0812">Transmembrane</keyword>
<evidence type="ECO:0000256" key="6">
    <source>
        <dbReference type="SAM" id="Phobius"/>
    </source>
</evidence>
<reference evidence="9" key="1">
    <citation type="journal article" date="2019" name="Int. J. Syst. Evol. Microbiol.">
        <title>The Global Catalogue of Microorganisms (GCM) 10K type strain sequencing project: providing services to taxonomists for standard genome sequencing and annotation.</title>
        <authorList>
            <consortium name="The Broad Institute Genomics Platform"/>
            <consortium name="The Broad Institute Genome Sequencing Center for Infectious Disease"/>
            <person name="Wu L."/>
            <person name="Ma J."/>
        </authorList>
    </citation>
    <scope>NUCLEOTIDE SEQUENCE [LARGE SCALE GENOMIC DNA]</scope>
    <source>
        <strain evidence="9">JCM 12125</strain>
    </source>
</reference>
<dbReference type="PROSITE" id="PS50850">
    <property type="entry name" value="MFS"/>
    <property type="match status" value="1"/>
</dbReference>
<dbReference type="Proteomes" id="UP001596152">
    <property type="component" value="Unassembled WGS sequence"/>
</dbReference>
<organism evidence="8 9">
    <name type="scientific">Brevundimonas staleyi</name>
    <dbReference type="NCBI Taxonomy" id="74326"/>
    <lineage>
        <taxon>Bacteria</taxon>
        <taxon>Pseudomonadati</taxon>
        <taxon>Pseudomonadota</taxon>
        <taxon>Alphaproteobacteria</taxon>
        <taxon>Caulobacterales</taxon>
        <taxon>Caulobacteraceae</taxon>
        <taxon>Brevundimonas</taxon>
    </lineage>
</organism>
<feature type="transmembrane region" description="Helical" evidence="6">
    <location>
        <begin position="341"/>
        <end position="363"/>
    </location>
</feature>
<dbReference type="InterPro" id="IPR020846">
    <property type="entry name" value="MFS_dom"/>
</dbReference>
<name>A0ABW0FV83_9CAUL</name>
<evidence type="ECO:0000259" key="7">
    <source>
        <dbReference type="PROSITE" id="PS50850"/>
    </source>
</evidence>